<keyword evidence="3" id="KW-0812">Transmembrane</keyword>
<comment type="subcellular location">
    <subcellularLocation>
        <location evidence="1">Cell inner membrane</location>
        <topology evidence="1">Multi-pass membrane protein</topology>
    </subcellularLocation>
</comment>
<dbReference type="Gene3D" id="1.20.1250.20">
    <property type="entry name" value="MFS general substrate transporter like domains"/>
    <property type="match status" value="2"/>
</dbReference>
<evidence type="ECO:0000313" key="5">
    <source>
        <dbReference type="Proteomes" id="UP000244937"/>
    </source>
</evidence>
<feature type="transmembrane region" description="Helical" evidence="3">
    <location>
        <begin position="195"/>
        <end position="214"/>
    </location>
</feature>
<feature type="transmembrane region" description="Helical" evidence="3">
    <location>
        <begin position="111"/>
        <end position="128"/>
    </location>
</feature>
<dbReference type="InterPro" id="IPR050375">
    <property type="entry name" value="MFS_TsgA-like"/>
</dbReference>
<dbReference type="RefSeq" id="WP_108904510.1">
    <property type="nucleotide sequence ID" value="NZ_CP029187.1"/>
</dbReference>
<organism evidence="4 5">
    <name type="scientific">Flavobacterium pallidum</name>
    <dbReference type="NCBI Taxonomy" id="2172098"/>
    <lineage>
        <taxon>Bacteria</taxon>
        <taxon>Pseudomonadati</taxon>
        <taxon>Bacteroidota</taxon>
        <taxon>Flavobacteriia</taxon>
        <taxon>Flavobacteriales</taxon>
        <taxon>Flavobacteriaceae</taxon>
        <taxon>Flavobacterium</taxon>
    </lineage>
</organism>
<gene>
    <name evidence="4" type="ORF">HYN49_12965</name>
</gene>
<evidence type="ECO:0000256" key="1">
    <source>
        <dbReference type="ARBA" id="ARBA00004429"/>
    </source>
</evidence>
<keyword evidence="3" id="KW-0472">Membrane</keyword>
<feature type="transmembrane region" description="Helical" evidence="3">
    <location>
        <begin position="54"/>
        <end position="75"/>
    </location>
</feature>
<feature type="transmembrane region" description="Helical" evidence="3">
    <location>
        <begin position="235"/>
        <end position="252"/>
    </location>
</feature>
<dbReference type="KEGG" id="fpal:HYN49_12965"/>
<keyword evidence="3" id="KW-1133">Transmembrane helix</keyword>
<sequence>MTTSEQTKSNNSALYTLITVFFFWGFIGASNGVFIPFCKIKFGLDQFQSQLIDFAFYGAYYIGALFLFLVSSTLKRDILNSWGFKKGIINGLLLSTFGAAFMIFAVTQGNYALILGALFVVALGFSLQQTSAQPFAASLGSAHTASNRLNLAGGINSFGTTIGPIVVSIALFGVIAGANLEDFAKKADSLDKMEILYVCVGGLFLLAALLFFFSKKLPAGKSDDTFEPATKASRTLIAITVILVAIFAYIFSRYEDPDYIARFMGEQKEQDFLGLGLTVVSLLVIVFGLLFANMAAKRNPEGWGAMKYPQLVLGMLGIFTYVGVEVTIQSNLGELLKTDVFGNITGSALAPYISMYWGSLMIGRWAGAISVFNPSNSLRKILLIVVPYIAFGVVLFVNKVSGQDITPLYAYAGVVAFQILGFFLGQDKPARTLMIFGLMGMIAMVIGLVTTGDIAIYAFMSGGLFCSIMWPAIFALAITGLGKYTSQGSAFLVMMILGGGIIPPLQGKIADIIGIHESYFIPVICFAYLAFYGFVVKGILKKQNIDVEAIEAEGGH</sequence>
<reference evidence="4 5" key="1">
    <citation type="submission" date="2018-05" db="EMBL/GenBank/DDBJ databases">
        <title>Genome sequencing of Flavobacterium sp. HYN0049.</title>
        <authorList>
            <person name="Yi H."/>
            <person name="Baek C."/>
        </authorList>
    </citation>
    <scope>NUCLEOTIDE SEQUENCE [LARGE SCALE GENOMIC DNA]</scope>
    <source>
        <strain evidence="4 5">HYN0049</strain>
    </source>
</reference>
<protein>
    <submittedName>
        <fullName evidence="4">MFS transporter</fullName>
    </submittedName>
</protein>
<dbReference type="OrthoDB" id="9795150at2"/>
<feature type="transmembrane region" description="Helical" evidence="3">
    <location>
        <begin position="12"/>
        <end position="34"/>
    </location>
</feature>
<feature type="transmembrane region" description="Helical" evidence="3">
    <location>
        <begin position="87"/>
        <end position="105"/>
    </location>
</feature>
<keyword evidence="2" id="KW-1003">Cell membrane</keyword>
<dbReference type="AlphaFoldDB" id="A0A2S1SJX7"/>
<name>A0A2S1SJX7_9FLAO</name>
<accession>A0A2S1SJX7</accession>
<keyword evidence="5" id="KW-1185">Reference proteome</keyword>
<feature type="transmembrane region" description="Helical" evidence="3">
    <location>
        <begin position="149"/>
        <end position="175"/>
    </location>
</feature>
<feature type="transmembrane region" description="Helical" evidence="3">
    <location>
        <begin position="308"/>
        <end position="328"/>
    </location>
</feature>
<evidence type="ECO:0000313" key="4">
    <source>
        <dbReference type="EMBL" id="AWI26733.1"/>
    </source>
</evidence>
<dbReference type="Proteomes" id="UP000244937">
    <property type="component" value="Chromosome"/>
</dbReference>
<feature type="transmembrane region" description="Helical" evidence="3">
    <location>
        <begin position="272"/>
        <end position="296"/>
    </location>
</feature>
<evidence type="ECO:0000256" key="3">
    <source>
        <dbReference type="SAM" id="Phobius"/>
    </source>
</evidence>
<feature type="transmembrane region" description="Helical" evidence="3">
    <location>
        <begin position="432"/>
        <end position="450"/>
    </location>
</feature>
<feature type="transmembrane region" description="Helical" evidence="3">
    <location>
        <begin position="340"/>
        <end position="360"/>
    </location>
</feature>
<dbReference type="EMBL" id="CP029187">
    <property type="protein sequence ID" value="AWI26733.1"/>
    <property type="molecule type" value="Genomic_DNA"/>
</dbReference>
<feature type="transmembrane region" description="Helical" evidence="3">
    <location>
        <begin position="408"/>
        <end position="425"/>
    </location>
</feature>
<feature type="transmembrane region" description="Helical" evidence="3">
    <location>
        <begin position="519"/>
        <end position="540"/>
    </location>
</feature>
<evidence type="ECO:0000256" key="2">
    <source>
        <dbReference type="ARBA" id="ARBA00022475"/>
    </source>
</evidence>
<feature type="transmembrane region" description="Helical" evidence="3">
    <location>
        <begin position="490"/>
        <end position="507"/>
    </location>
</feature>
<proteinExistence type="predicted"/>
<dbReference type="SUPFAM" id="SSF103473">
    <property type="entry name" value="MFS general substrate transporter"/>
    <property type="match status" value="1"/>
</dbReference>
<dbReference type="InterPro" id="IPR036259">
    <property type="entry name" value="MFS_trans_sf"/>
</dbReference>
<dbReference type="GO" id="GO:0005886">
    <property type="term" value="C:plasma membrane"/>
    <property type="evidence" value="ECO:0007669"/>
    <property type="project" value="UniProtKB-SubCell"/>
</dbReference>
<feature type="transmembrane region" description="Helical" evidence="3">
    <location>
        <begin position="456"/>
        <end position="478"/>
    </location>
</feature>
<dbReference type="PANTHER" id="PTHR43702:SF3">
    <property type="entry name" value="PROTEIN TSGA"/>
    <property type="match status" value="1"/>
</dbReference>
<feature type="transmembrane region" description="Helical" evidence="3">
    <location>
        <begin position="381"/>
        <end position="402"/>
    </location>
</feature>
<dbReference type="PANTHER" id="PTHR43702">
    <property type="entry name" value="L-FUCOSE-PROTON SYMPORTER"/>
    <property type="match status" value="1"/>
</dbReference>